<dbReference type="AlphaFoldDB" id="A0A9W9INR4"/>
<organism evidence="1 2">
    <name type="scientific">Penicillium cf. viridicatum</name>
    <dbReference type="NCBI Taxonomy" id="2972119"/>
    <lineage>
        <taxon>Eukaryota</taxon>
        <taxon>Fungi</taxon>
        <taxon>Dikarya</taxon>
        <taxon>Ascomycota</taxon>
        <taxon>Pezizomycotina</taxon>
        <taxon>Eurotiomycetes</taxon>
        <taxon>Eurotiomycetidae</taxon>
        <taxon>Eurotiales</taxon>
        <taxon>Aspergillaceae</taxon>
        <taxon>Penicillium</taxon>
    </lineage>
</organism>
<dbReference type="EMBL" id="JAPQKQ010000009">
    <property type="protein sequence ID" value="KAJ5181458.1"/>
    <property type="molecule type" value="Genomic_DNA"/>
</dbReference>
<reference evidence="1" key="1">
    <citation type="submission" date="2022-11" db="EMBL/GenBank/DDBJ databases">
        <authorList>
            <person name="Petersen C."/>
        </authorList>
    </citation>
    <scope>NUCLEOTIDE SEQUENCE</scope>
    <source>
        <strain evidence="1">IBT 20477</strain>
    </source>
</reference>
<protein>
    <submittedName>
        <fullName evidence="1">Uncharacterized protein</fullName>
    </submittedName>
</protein>
<evidence type="ECO:0000313" key="2">
    <source>
        <dbReference type="Proteomes" id="UP001150942"/>
    </source>
</evidence>
<dbReference type="OrthoDB" id="10392686at2759"/>
<evidence type="ECO:0000313" key="1">
    <source>
        <dbReference type="EMBL" id="KAJ5181458.1"/>
    </source>
</evidence>
<accession>A0A9W9INR4</accession>
<sequence length="186" mass="22226">MARYFPFGRKKPTDTEKAKENLIKRYDGKHHRSSGMRFERPSANLEAINDRELELEDARYGHGKKTYLNPNGDEDHEKYTDMDTYYNTNKGYARRLVVQAAPDIDKEPDYLPYHWGRRRIRGRVPFIITLAELCLNPFSLHRFDGVRVKKYEEDEDYMPQRQENWILKTIIQTLCWIPSMLRSTLH</sequence>
<name>A0A9W9INR4_9EURO</name>
<dbReference type="Proteomes" id="UP001150942">
    <property type="component" value="Unassembled WGS sequence"/>
</dbReference>
<proteinExistence type="predicted"/>
<reference evidence="1" key="2">
    <citation type="journal article" date="2023" name="IMA Fungus">
        <title>Comparative genomic study of the Penicillium genus elucidates a diverse pangenome and 15 lateral gene transfer events.</title>
        <authorList>
            <person name="Petersen C."/>
            <person name="Sorensen T."/>
            <person name="Nielsen M.R."/>
            <person name="Sondergaard T.E."/>
            <person name="Sorensen J.L."/>
            <person name="Fitzpatrick D.A."/>
            <person name="Frisvad J.C."/>
            <person name="Nielsen K.L."/>
        </authorList>
    </citation>
    <scope>NUCLEOTIDE SEQUENCE</scope>
    <source>
        <strain evidence="1">IBT 20477</strain>
    </source>
</reference>
<comment type="caution">
    <text evidence="1">The sequence shown here is derived from an EMBL/GenBank/DDBJ whole genome shotgun (WGS) entry which is preliminary data.</text>
</comment>
<keyword evidence="2" id="KW-1185">Reference proteome</keyword>
<gene>
    <name evidence="1" type="ORF">N7449_011605</name>
</gene>